<dbReference type="OrthoDB" id="5573078at2"/>
<evidence type="ECO:0000313" key="9">
    <source>
        <dbReference type="EMBL" id="TCJ82714.1"/>
    </source>
</evidence>
<dbReference type="Proteomes" id="UP000294887">
    <property type="component" value="Unassembled WGS sequence"/>
</dbReference>
<comment type="subcellular location">
    <subcellularLocation>
        <location evidence="1">Cell envelope</location>
    </subcellularLocation>
    <subcellularLocation>
        <location evidence="2">Cell outer membrane</location>
    </subcellularLocation>
    <subcellularLocation>
        <location evidence="3">Secreted</location>
    </subcellularLocation>
</comment>
<dbReference type="RefSeq" id="WP_131907222.1">
    <property type="nucleotide sequence ID" value="NZ_BAAAFU010000007.1"/>
</dbReference>
<accession>A0A4R1ESH4</accession>
<evidence type="ECO:0000256" key="4">
    <source>
        <dbReference type="ARBA" id="ARBA00022525"/>
    </source>
</evidence>
<gene>
    <name evidence="9" type="ORF">EV695_3446</name>
</gene>
<dbReference type="InterPro" id="IPR012334">
    <property type="entry name" value="Pectin_lyas_fold"/>
</dbReference>
<organism evidence="9 10">
    <name type="scientific">Cocleimonas flava</name>
    <dbReference type="NCBI Taxonomy" id="634765"/>
    <lineage>
        <taxon>Bacteria</taxon>
        <taxon>Pseudomonadati</taxon>
        <taxon>Pseudomonadota</taxon>
        <taxon>Gammaproteobacteria</taxon>
        <taxon>Thiotrichales</taxon>
        <taxon>Thiotrichaceae</taxon>
        <taxon>Cocleimonas</taxon>
    </lineage>
</organism>
<dbReference type="PROSITE" id="PS51257">
    <property type="entry name" value="PROKAR_LIPOPROTEIN"/>
    <property type="match status" value="1"/>
</dbReference>
<keyword evidence="10" id="KW-1185">Reference proteome</keyword>
<evidence type="ECO:0000256" key="6">
    <source>
        <dbReference type="ARBA" id="ARBA00023136"/>
    </source>
</evidence>
<evidence type="ECO:0000256" key="7">
    <source>
        <dbReference type="ARBA" id="ARBA00023237"/>
    </source>
</evidence>
<dbReference type="GO" id="GO:0005576">
    <property type="term" value="C:extracellular region"/>
    <property type="evidence" value="ECO:0007669"/>
    <property type="project" value="UniProtKB-SubCell"/>
</dbReference>
<proteinExistence type="predicted"/>
<dbReference type="Gene3D" id="2.160.20.10">
    <property type="entry name" value="Single-stranded right-handed beta-helix, Pectin lyase-like"/>
    <property type="match status" value="1"/>
</dbReference>
<keyword evidence="6" id="KW-0472">Membrane</keyword>
<feature type="chain" id="PRO_5020934927" description="Outer membrane repeat protein" evidence="8">
    <location>
        <begin position="24"/>
        <end position="520"/>
    </location>
</feature>
<evidence type="ECO:0000256" key="8">
    <source>
        <dbReference type="SAM" id="SignalP"/>
    </source>
</evidence>
<dbReference type="EMBL" id="SMFQ01000005">
    <property type="protein sequence ID" value="TCJ82714.1"/>
    <property type="molecule type" value="Genomic_DNA"/>
</dbReference>
<dbReference type="Pfam" id="PF02415">
    <property type="entry name" value="Chlam_PMP"/>
    <property type="match status" value="2"/>
</dbReference>
<keyword evidence="7" id="KW-0998">Cell outer membrane</keyword>
<dbReference type="InterPro" id="IPR003368">
    <property type="entry name" value="POMP_repeat"/>
</dbReference>
<evidence type="ECO:0000313" key="10">
    <source>
        <dbReference type="Proteomes" id="UP000294887"/>
    </source>
</evidence>
<name>A0A4R1ESH4_9GAMM</name>
<dbReference type="NCBIfam" id="NF041518">
    <property type="entry name" value="choice_anch_Q"/>
    <property type="match status" value="1"/>
</dbReference>
<comment type="caution">
    <text evidence="9">The sequence shown here is derived from an EMBL/GenBank/DDBJ whole genome shotgun (WGS) entry which is preliminary data.</text>
</comment>
<sequence>MKKQNLIWIGLLLSTLACQSGWAATIKVCQSGCAYTSIADGVAAASAGDSIEISNGIYFERDIIIDKELKIVGESQQNVIMNATEQGRHFFIAESSVNVFIGNMRLMNGNAKANSLPSSVDYFCSHNSIYSGYSQGGSICSKSVNLELRHVSFENNKASNAGGALSYQGRDSNGVSSGKLIISKSQFLNNSVYWAHGNMGINQKNYGGAIHVLYSELVSVSNSVFSKNSVYHKASNGSVAAASGGAIFVSSTKNLFSTQNHYEKNESSGNSGAVYFNSGWGWRNVQADAKFTEDTFRSNYSEVGGAISSFSDIIVKRSTFHENKANSGGAIHNQGILLAQNNTFSGNYALTEGAAIVHAPYYPWSQLTIQNNTFVGNASDDQTQGGVIAISDRTGFTPEIVNSLFFKNDTHECYLNGTPPLIQGMNNLTDSSSCEPTGYTNLAADYNGYPFSLGTATDVDPNLANNGGLTLTHAISRSSTALDSGTMDCITPANNGAPIINDQRGAPRVKYCDIGSFEYQ</sequence>
<evidence type="ECO:0000256" key="5">
    <source>
        <dbReference type="ARBA" id="ARBA00022729"/>
    </source>
</evidence>
<keyword evidence="4" id="KW-0964">Secreted</keyword>
<dbReference type="GO" id="GO:0009279">
    <property type="term" value="C:cell outer membrane"/>
    <property type="evidence" value="ECO:0007669"/>
    <property type="project" value="UniProtKB-SubCell"/>
</dbReference>
<reference evidence="9 10" key="1">
    <citation type="submission" date="2019-03" db="EMBL/GenBank/DDBJ databases">
        <title>Genomic Encyclopedia of Type Strains, Phase IV (KMG-IV): sequencing the most valuable type-strain genomes for metagenomic binning, comparative biology and taxonomic classification.</title>
        <authorList>
            <person name="Goeker M."/>
        </authorList>
    </citation>
    <scope>NUCLEOTIDE SEQUENCE [LARGE SCALE GENOMIC DNA]</scope>
    <source>
        <strain evidence="9 10">DSM 24830</strain>
    </source>
</reference>
<evidence type="ECO:0000256" key="3">
    <source>
        <dbReference type="ARBA" id="ARBA00004613"/>
    </source>
</evidence>
<feature type="signal peptide" evidence="8">
    <location>
        <begin position="1"/>
        <end position="23"/>
    </location>
</feature>
<dbReference type="SUPFAM" id="SSF51126">
    <property type="entry name" value="Pectin lyase-like"/>
    <property type="match status" value="1"/>
</dbReference>
<keyword evidence="5 8" id="KW-0732">Signal</keyword>
<dbReference type="AlphaFoldDB" id="A0A4R1ESH4"/>
<evidence type="ECO:0000256" key="1">
    <source>
        <dbReference type="ARBA" id="ARBA00004196"/>
    </source>
</evidence>
<evidence type="ECO:0008006" key="11">
    <source>
        <dbReference type="Google" id="ProtNLM"/>
    </source>
</evidence>
<evidence type="ECO:0000256" key="2">
    <source>
        <dbReference type="ARBA" id="ARBA00004442"/>
    </source>
</evidence>
<dbReference type="InterPro" id="IPR059226">
    <property type="entry name" value="Choice_anch_Q_dom"/>
</dbReference>
<dbReference type="InterPro" id="IPR011050">
    <property type="entry name" value="Pectin_lyase_fold/virulence"/>
</dbReference>
<protein>
    <recommendedName>
        <fullName evidence="11">Outer membrane repeat protein</fullName>
    </recommendedName>
</protein>